<evidence type="ECO:0000256" key="4">
    <source>
        <dbReference type="ARBA" id="ARBA00023136"/>
    </source>
</evidence>
<comment type="subcellular location">
    <subcellularLocation>
        <location evidence="1">Membrane</location>
    </subcellularLocation>
</comment>
<feature type="transmembrane region" description="Helical" evidence="6">
    <location>
        <begin position="20"/>
        <end position="40"/>
    </location>
</feature>
<feature type="transmembrane region" description="Helical" evidence="6">
    <location>
        <begin position="206"/>
        <end position="225"/>
    </location>
</feature>
<keyword evidence="2 6" id="KW-0812">Transmembrane</keyword>
<evidence type="ECO:0000256" key="3">
    <source>
        <dbReference type="ARBA" id="ARBA00022989"/>
    </source>
</evidence>
<evidence type="ECO:0000256" key="6">
    <source>
        <dbReference type="SAM" id="Phobius"/>
    </source>
</evidence>
<feature type="transmembrane region" description="Helical" evidence="6">
    <location>
        <begin position="179"/>
        <end position="200"/>
    </location>
</feature>
<dbReference type="GO" id="GO:0016020">
    <property type="term" value="C:membrane"/>
    <property type="evidence" value="ECO:0007669"/>
    <property type="project" value="UniProtKB-SubCell"/>
</dbReference>
<evidence type="ECO:0000259" key="7">
    <source>
        <dbReference type="Pfam" id="PF04116"/>
    </source>
</evidence>
<reference evidence="8" key="1">
    <citation type="journal article" date="2023" name="Int. J. Syst. Evol. Microbiol.">
        <title>Methylocystis iwaonis sp. nov., a type II methane-oxidizing bacterium from surface soil of a rice paddy field in Japan, and emended description of the genus Methylocystis (ex Whittenbury et al. 1970) Bowman et al. 1993.</title>
        <authorList>
            <person name="Kaise H."/>
            <person name="Sawadogo J.B."/>
            <person name="Alam M.S."/>
            <person name="Ueno C."/>
            <person name="Dianou D."/>
            <person name="Shinjo R."/>
            <person name="Asakawa S."/>
        </authorList>
    </citation>
    <scope>NUCLEOTIDE SEQUENCE</scope>
    <source>
        <strain evidence="8">LMG27198</strain>
    </source>
</reference>
<dbReference type="PANTHER" id="PTHR11863">
    <property type="entry name" value="STEROL DESATURASE"/>
    <property type="match status" value="1"/>
</dbReference>
<proteinExistence type="predicted"/>
<evidence type="ECO:0000256" key="2">
    <source>
        <dbReference type="ARBA" id="ARBA00022692"/>
    </source>
</evidence>
<feature type="domain" description="Fatty acid hydroxylase" evidence="7">
    <location>
        <begin position="128"/>
        <end position="276"/>
    </location>
</feature>
<dbReference type="AlphaFoldDB" id="A0A9W6GU93"/>
<keyword evidence="3 6" id="KW-1133">Transmembrane helix</keyword>
<feature type="region of interest" description="Disordered" evidence="5">
    <location>
        <begin position="323"/>
        <end position="342"/>
    </location>
</feature>
<comment type="caution">
    <text evidence="8">The sequence shown here is derived from an EMBL/GenBank/DDBJ whole genome shotgun (WGS) entry which is preliminary data.</text>
</comment>
<evidence type="ECO:0000313" key="9">
    <source>
        <dbReference type="Proteomes" id="UP001144323"/>
    </source>
</evidence>
<dbReference type="InterPro" id="IPR006694">
    <property type="entry name" value="Fatty_acid_hydroxylase"/>
</dbReference>
<dbReference type="GO" id="GO:0005506">
    <property type="term" value="F:iron ion binding"/>
    <property type="evidence" value="ECO:0007669"/>
    <property type="project" value="InterPro"/>
</dbReference>
<name>A0A9W6GU93_9HYPH</name>
<sequence length="342" mass="37760">MDPFAYFAGKLQAQLLAPGSHLSIYALATGFLLGFAYLAIVRRRRRGHVRFAFLARAFLSRRLLLHRSTRADVLYFFVNVYLTGIYIGWACLGAGEIGDAVRATLVDVFGARPATDLPIWVARAIATLVGYLAMEWGYWLDHYLKHRIPFLWETHKTHHTAERLTPLTVSRVHPLDSVIFTNIVALFVGLANGVAAYALGGAPQTFSLFGTNILLVVFFFTFVNLQHSEVWLPLRGRAGRLLMSPAHHQIHHSIDPAHYNSNLGNSLAIFDWMFGTLVIPQKVSPRLRFGVAEPGVDPHSVTSLLVSPFVNVARALTPRALSGSRQSGLRAAEKMPDAGAPG</sequence>
<dbReference type="Pfam" id="PF04116">
    <property type="entry name" value="FA_hydroxylase"/>
    <property type="match status" value="1"/>
</dbReference>
<dbReference type="Proteomes" id="UP001144323">
    <property type="component" value="Unassembled WGS sequence"/>
</dbReference>
<protein>
    <submittedName>
        <fullName evidence="8">Sterol desaturase</fullName>
    </submittedName>
</protein>
<organism evidence="8 9">
    <name type="scientific">Methylocystis echinoides</name>
    <dbReference type="NCBI Taxonomy" id="29468"/>
    <lineage>
        <taxon>Bacteria</taxon>
        <taxon>Pseudomonadati</taxon>
        <taxon>Pseudomonadota</taxon>
        <taxon>Alphaproteobacteria</taxon>
        <taxon>Hyphomicrobiales</taxon>
        <taxon>Methylocystaceae</taxon>
        <taxon>Methylocystis</taxon>
    </lineage>
</organism>
<dbReference type="GO" id="GO:0008610">
    <property type="term" value="P:lipid biosynthetic process"/>
    <property type="evidence" value="ECO:0007669"/>
    <property type="project" value="InterPro"/>
</dbReference>
<evidence type="ECO:0000256" key="1">
    <source>
        <dbReference type="ARBA" id="ARBA00004370"/>
    </source>
</evidence>
<keyword evidence="9" id="KW-1185">Reference proteome</keyword>
<evidence type="ECO:0000313" key="8">
    <source>
        <dbReference type="EMBL" id="GLI93192.1"/>
    </source>
</evidence>
<dbReference type="RefSeq" id="WP_281802855.1">
    <property type="nucleotide sequence ID" value="NZ_BSEC01000001.1"/>
</dbReference>
<keyword evidence="4 6" id="KW-0472">Membrane</keyword>
<accession>A0A9W6GU93</accession>
<feature type="transmembrane region" description="Helical" evidence="6">
    <location>
        <begin position="117"/>
        <end position="140"/>
    </location>
</feature>
<dbReference type="InterPro" id="IPR050307">
    <property type="entry name" value="Sterol_Desaturase_Related"/>
</dbReference>
<dbReference type="EMBL" id="BSEC01000001">
    <property type="protein sequence ID" value="GLI93192.1"/>
    <property type="molecule type" value="Genomic_DNA"/>
</dbReference>
<gene>
    <name evidence="8" type="ORF">LMG27198_21840</name>
</gene>
<evidence type="ECO:0000256" key="5">
    <source>
        <dbReference type="SAM" id="MobiDB-lite"/>
    </source>
</evidence>
<dbReference type="GO" id="GO:0016491">
    <property type="term" value="F:oxidoreductase activity"/>
    <property type="evidence" value="ECO:0007669"/>
    <property type="project" value="InterPro"/>
</dbReference>
<feature type="transmembrane region" description="Helical" evidence="6">
    <location>
        <begin position="73"/>
        <end position="97"/>
    </location>
</feature>